<comment type="caution">
    <text evidence="2">The sequence shown here is derived from an EMBL/GenBank/DDBJ whole genome shotgun (WGS) entry which is preliminary data.</text>
</comment>
<evidence type="ECO:0000313" key="2">
    <source>
        <dbReference type="EMBL" id="KRM33197.1"/>
    </source>
</evidence>
<protein>
    <submittedName>
        <fullName evidence="2">Uncharacterized protein</fullName>
    </submittedName>
</protein>
<evidence type="ECO:0000256" key="1">
    <source>
        <dbReference type="SAM" id="MobiDB-lite"/>
    </source>
</evidence>
<dbReference type="Proteomes" id="UP000051236">
    <property type="component" value="Unassembled WGS sequence"/>
</dbReference>
<dbReference type="PATRIC" id="fig|1423734.3.peg.3331"/>
<feature type="region of interest" description="Disordered" evidence="1">
    <location>
        <begin position="1"/>
        <end position="35"/>
    </location>
</feature>
<proteinExistence type="predicted"/>
<evidence type="ECO:0000313" key="3">
    <source>
        <dbReference type="Proteomes" id="UP000051236"/>
    </source>
</evidence>
<accession>A0A0R1XTW8</accession>
<reference evidence="2 3" key="1">
    <citation type="journal article" date="2015" name="Genome Announc.">
        <title>Expanding the biotechnology potential of lactobacilli through comparative genomics of 213 strains and associated genera.</title>
        <authorList>
            <person name="Sun Z."/>
            <person name="Harris H.M."/>
            <person name="McCann A."/>
            <person name="Guo C."/>
            <person name="Argimon S."/>
            <person name="Zhang W."/>
            <person name="Yang X."/>
            <person name="Jeffery I.B."/>
            <person name="Cooney J.C."/>
            <person name="Kagawa T.F."/>
            <person name="Liu W."/>
            <person name="Song Y."/>
            <person name="Salvetti E."/>
            <person name="Wrobel A."/>
            <person name="Rasinkangas P."/>
            <person name="Parkhill J."/>
            <person name="Rea M.C."/>
            <person name="O'Sullivan O."/>
            <person name="Ritari J."/>
            <person name="Douillard F.P."/>
            <person name="Paul Ross R."/>
            <person name="Yang R."/>
            <person name="Briner A.E."/>
            <person name="Felis G.E."/>
            <person name="de Vos W.M."/>
            <person name="Barrangou R."/>
            <person name="Klaenhammer T.R."/>
            <person name="Caufield P.W."/>
            <person name="Cui Y."/>
            <person name="Zhang H."/>
            <person name="O'Toole P.W."/>
        </authorList>
    </citation>
    <scope>NUCLEOTIDE SEQUENCE [LARGE SCALE GENOMIC DNA]</scope>
    <source>
        <strain evidence="2 3">DSM 18527</strain>
    </source>
</reference>
<keyword evidence="3" id="KW-1185">Reference proteome</keyword>
<sequence>MYINKEVQDMSQNTHTGVSNNRRPVNSKKVKARRNETEKVLEFVKKRAELDTNK</sequence>
<feature type="compositionally biased region" description="Polar residues" evidence="1">
    <location>
        <begin position="9"/>
        <end position="24"/>
    </location>
</feature>
<dbReference type="EMBL" id="AZGA01000057">
    <property type="protein sequence ID" value="KRM33197.1"/>
    <property type="molecule type" value="Genomic_DNA"/>
</dbReference>
<gene>
    <name evidence="2" type="ORF">FC83_GL003280</name>
</gene>
<dbReference type="AlphaFoldDB" id="A0A0R1XTW8"/>
<name>A0A0R1XTW8_9LACO</name>
<organism evidence="2 3">
    <name type="scientific">Agrilactobacillus composti DSM 18527 = JCM 14202</name>
    <dbReference type="NCBI Taxonomy" id="1423734"/>
    <lineage>
        <taxon>Bacteria</taxon>
        <taxon>Bacillati</taxon>
        <taxon>Bacillota</taxon>
        <taxon>Bacilli</taxon>
        <taxon>Lactobacillales</taxon>
        <taxon>Lactobacillaceae</taxon>
        <taxon>Agrilactobacillus</taxon>
    </lineage>
</organism>